<protein>
    <submittedName>
        <fullName evidence="1">Uncharacterized protein</fullName>
    </submittedName>
</protein>
<name>A0A6M8EPD2_9BACT</name>
<evidence type="ECO:0000313" key="1">
    <source>
        <dbReference type="EMBL" id="QKE29969.1"/>
    </source>
</evidence>
<gene>
    <name evidence="1" type="ORF">AACT_2912</name>
</gene>
<reference evidence="1 2" key="1">
    <citation type="submission" date="2019-08" db="EMBL/GenBank/DDBJ databases">
        <title>Complete genome sequence of Arcobacter acticola.</title>
        <authorList>
            <person name="Miller W."/>
        </authorList>
    </citation>
    <scope>NUCLEOTIDE SEQUENCE [LARGE SCALE GENOMIC DNA]</scope>
    <source>
        <strain evidence="1 2">KCTC 52212</strain>
    </source>
</reference>
<sequence>MIERIEKFININEEIYEDYGWCLDLDNLNENNIDNFKAKFINEFSLKCCNDLILEGTDEFELIKRVDNI</sequence>
<dbReference type="RefSeq" id="WP_172128204.1">
    <property type="nucleotide sequence ID" value="NZ_CP042652.1"/>
</dbReference>
<dbReference type="AlphaFoldDB" id="A0A6M8EPD2"/>
<dbReference type="EMBL" id="CP042652">
    <property type="protein sequence ID" value="QKE29969.1"/>
    <property type="molecule type" value="Genomic_DNA"/>
</dbReference>
<proteinExistence type="predicted"/>
<organism evidence="1 2">
    <name type="scientific">Arcobacter acticola</name>
    <dbReference type="NCBI Taxonomy" id="1849015"/>
    <lineage>
        <taxon>Bacteria</taxon>
        <taxon>Pseudomonadati</taxon>
        <taxon>Campylobacterota</taxon>
        <taxon>Epsilonproteobacteria</taxon>
        <taxon>Campylobacterales</taxon>
        <taxon>Arcobacteraceae</taxon>
        <taxon>Arcobacter</taxon>
    </lineage>
</organism>
<accession>A0A6M8EPD2</accession>
<keyword evidence="2" id="KW-1185">Reference proteome</keyword>
<dbReference type="Proteomes" id="UP000503483">
    <property type="component" value="Chromosome"/>
</dbReference>
<dbReference type="KEGG" id="paco:AACT_2912"/>
<evidence type="ECO:0000313" key="2">
    <source>
        <dbReference type="Proteomes" id="UP000503483"/>
    </source>
</evidence>